<name>A0AAV2QDK7_MEGNR</name>
<feature type="compositionally biased region" description="Polar residues" evidence="2">
    <location>
        <begin position="103"/>
        <end position="117"/>
    </location>
</feature>
<evidence type="ECO:0000256" key="2">
    <source>
        <dbReference type="SAM" id="MobiDB-lite"/>
    </source>
</evidence>
<evidence type="ECO:0000313" key="4">
    <source>
        <dbReference type="Proteomes" id="UP001497623"/>
    </source>
</evidence>
<dbReference type="EMBL" id="CAXKWB010004951">
    <property type="protein sequence ID" value="CAL4075873.1"/>
    <property type="molecule type" value="Genomic_DNA"/>
</dbReference>
<comment type="caution">
    <text evidence="3">The sequence shown here is derived from an EMBL/GenBank/DDBJ whole genome shotgun (WGS) entry which is preliminary data.</text>
</comment>
<reference evidence="3 4" key="1">
    <citation type="submission" date="2024-05" db="EMBL/GenBank/DDBJ databases">
        <authorList>
            <person name="Wallberg A."/>
        </authorList>
    </citation>
    <scope>NUCLEOTIDE SEQUENCE [LARGE SCALE GENOMIC DNA]</scope>
</reference>
<protein>
    <submittedName>
        <fullName evidence="3">Uncharacterized protein</fullName>
    </submittedName>
</protein>
<feature type="coiled-coil region" evidence="1">
    <location>
        <begin position="127"/>
        <end position="154"/>
    </location>
</feature>
<sequence>MMVASFNGGTLVRSYVRVPGSGIDKTAKPAMCDLSRVSTVVAPLPLQSGIEFIATNTTLNSNTKEENPKSIISNNLQNTKRPRDDDKEDNSNQKEKQKCVQDHNPSTDVTNGKTGHQMSRKIYHLKKINATSELNQMLIQNHQLKQEKISLQKQISLFKQLIKDPKRLKSVLNRLNIPNEI</sequence>
<feature type="compositionally biased region" description="Basic and acidic residues" evidence="2">
    <location>
        <begin position="81"/>
        <end position="101"/>
    </location>
</feature>
<gene>
    <name evidence="3" type="ORF">MNOR_LOCUS9988</name>
</gene>
<dbReference type="Proteomes" id="UP001497623">
    <property type="component" value="Unassembled WGS sequence"/>
</dbReference>
<evidence type="ECO:0000256" key="1">
    <source>
        <dbReference type="SAM" id="Coils"/>
    </source>
</evidence>
<keyword evidence="1" id="KW-0175">Coiled coil</keyword>
<organism evidence="3 4">
    <name type="scientific">Meganyctiphanes norvegica</name>
    <name type="common">Northern krill</name>
    <name type="synonym">Thysanopoda norvegica</name>
    <dbReference type="NCBI Taxonomy" id="48144"/>
    <lineage>
        <taxon>Eukaryota</taxon>
        <taxon>Metazoa</taxon>
        <taxon>Ecdysozoa</taxon>
        <taxon>Arthropoda</taxon>
        <taxon>Crustacea</taxon>
        <taxon>Multicrustacea</taxon>
        <taxon>Malacostraca</taxon>
        <taxon>Eumalacostraca</taxon>
        <taxon>Eucarida</taxon>
        <taxon>Euphausiacea</taxon>
        <taxon>Euphausiidae</taxon>
        <taxon>Meganyctiphanes</taxon>
    </lineage>
</organism>
<evidence type="ECO:0000313" key="3">
    <source>
        <dbReference type="EMBL" id="CAL4075873.1"/>
    </source>
</evidence>
<keyword evidence="4" id="KW-1185">Reference proteome</keyword>
<feature type="compositionally biased region" description="Polar residues" evidence="2">
    <location>
        <begin position="70"/>
        <end position="79"/>
    </location>
</feature>
<accession>A0AAV2QDK7</accession>
<dbReference type="AlphaFoldDB" id="A0AAV2QDK7"/>
<proteinExistence type="predicted"/>
<feature type="region of interest" description="Disordered" evidence="2">
    <location>
        <begin position="60"/>
        <end position="117"/>
    </location>
</feature>